<sequence length="48" mass="5259">MTTRYEDRVLSVLAHSHGNQSEDLPLKLLSSGIEPGRASRRAKPPLSS</sequence>
<name>A0A0N7LR25_9RHOB</name>
<evidence type="ECO:0000313" key="2">
    <source>
        <dbReference type="EMBL" id="CUH49636.1"/>
    </source>
</evidence>
<evidence type="ECO:0000256" key="1">
    <source>
        <dbReference type="SAM" id="MobiDB-lite"/>
    </source>
</evidence>
<organism evidence="2 3">
    <name type="scientific">Ruegeria atlantica</name>
    <dbReference type="NCBI Taxonomy" id="81569"/>
    <lineage>
        <taxon>Bacteria</taxon>
        <taxon>Pseudomonadati</taxon>
        <taxon>Pseudomonadota</taxon>
        <taxon>Alphaproteobacteria</taxon>
        <taxon>Rhodobacterales</taxon>
        <taxon>Roseobacteraceae</taxon>
        <taxon>Ruegeria</taxon>
    </lineage>
</organism>
<dbReference type="AlphaFoldDB" id="A0A0N7LR25"/>
<accession>A0A0N7LR25</accession>
<gene>
    <name evidence="2" type="ORF">RUA4292_03832</name>
</gene>
<feature type="compositionally biased region" description="Basic residues" evidence="1">
    <location>
        <begin position="38"/>
        <end position="48"/>
    </location>
</feature>
<dbReference type="EMBL" id="CYPU01000070">
    <property type="protein sequence ID" value="CUH49636.1"/>
    <property type="molecule type" value="Genomic_DNA"/>
</dbReference>
<evidence type="ECO:0000313" key="3">
    <source>
        <dbReference type="Proteomes" id="UP000050783"/>
    </source>
</evidence>
<dbReference type="Proteomes" id="UP000050783">
    <property type="component" value="Unassembled WGS sequence"/>
</dbReference>
<reference evidence="2 3" key="1">
    <citation type="submission" date="2015-09" db="EMBL/GenBank/DDBJ databases">
        <authorList>
            <consortium name="Swine Surveillance"/>
        </authorList>
    </citation>
    <scope>NUCLEOTIDE SEQUENCE [LARGE SCALE GENOMIC DNA]</scope>
    <source>
        <strain evidence="2 3">CECT 4292</strain>
    </source>
</reference>
<feature type="region of interest" description="Disordered" evidence="1">
    <location>
        <begin position="16"/>
        <end position="48"/>
    </location>
</feature>
<proteinExistence type="predicted"/>
<protein>
    <submittedName>
        <fullName evidence="2">Uncharacterized protein</fullName>
    </submittedName>
</protein>